<organism evidence="2 3">
    <name type="scientific">Thalassiosira pseudonana</name>
    <name type="common">Marine diatom</name>
    <name type="synonym">Cyclotella nana</name>
    <dbReference type="NCBI Taxonomy" id="35128"/>
    <lineage>
        <taxon>Eukaryota</taxon>
        <taxon>Sar</taxon>
        <taxon>Stramenopiles</taxon>
        <taxon>Ochrophyta</taxon>
        <taxon>Bacillariophyta</taxon>
        <taxon>Coscinodiscophyceae</taxon>
        <taxon>Thalassiosirophycidae</taxon>
        <taxon>Thalassiosirales</taxon>
        <taxon>Thalassiosiraceae</taxon>
        <taxon>Thalassiosira</taxon>
    </lineage>
</organism>
<feature type="compositionally biased region" description="Low complexity" evidence="1">
    <location>
        <begin position="613"/>
        <end position="623"/>
    </location>
</feature>
<keyword evidence="3" id="KW-1185">Reference proteome</keyword>
<dbReference type="KEGG" id="tps:THAPSDRAFT_25853"/>
<feature type="region of interest" description="Disordered" evidence="1">
    <location>
        <begin position="701"/>
        <end position="726"/>
    </location>
</feature>
<dbReference type="eggNOG" id="ENOG502SVAZ">
    <property type="taxonomic scope" value="Eukaryota"/>
</dbReference>
<feature type="region of interest" description="Disordered" evidence="1">
    <location>
        <begin position="111"/>
        <end position="137"/>
    </location>
</feature>
<dbReference type="RefSeq" id="XP_002295240.1">
    <property type="nucleotide sequence ID" value="XM_002295204.1"/>
</dbReference>
<evidence type="ECO:0000313" key="3">
    <source>
        <dbReference type="Proteomes" id="UP000001449"/>
    </source>
</evidence>
<evidence type="ECO:0000313" key="2">
    <source>
        <dbReference type="EMBL" id="EED87544.1"/>
    </source>
</evidence>
<proteinExistence type="predicted"/>
<dbReference type="PaxDb" id="35128-Thaps25853"/>
<evidence type="ECO:0000256" key="1">
    <source>
        <dbReference type="SAM" id="MobiDB-lite"/>
    </source>
</evidence>
<feature type="region of interest" description="Disordered" evidence="1">
    <location>
        <begin position="532"/>
        <end position="631"/>
    </location>
</feature>
<reference evidence="2 3" key="1">
    <citation type="journal article" date="2004" name="Science">
        <title>The genome of the diatom Thalassiosira pseudonana: ecology, evolution, and metabolism.</title>
        <authorList>
            <person name="Armbrust E.V."/>
            <person name="Berges J.A."/>
            <person name="Bowler C."/>
            <person name="Green B.R."/>
            <person name="Martinez D."/>
            <person name="Putnam N.H."/>
            <person name="Zhou S."/>
            <person name="Allen A.E."/>
            <person name="Apt K.E."/>
            <person name="Bechner M."/>
            <person name="Brzezinski M.A."/>
            <person name="Chaal B.K."/>
            <person name="Chiovitti A."/>
            <person name="Davis A.K."/>
            <person name="Demarest M.S."/>
            <person name="Detter J.C."/>
            <person name="Glavina T."/>
            <person name="Goodstein D."/>
            <person name="Hadi M.Z."/>
            <person name="Hellsten U."/>
            <person name="Hildebrand M."/>
            <person name="Jenkins B.D."/>
            <person name="Jurka J."/>
            <person name="Kapitonov V.V."/>
            <person name="Kroger N."/>
            <person name="Lau W.W."/>
            <person name="Lane T.W."/>
            <person name="Larimer F.W."/>
            <person name="Lippmeier J.C."/>
            <person name="Lucas S."/>
            <person name="Medina M."/>
            <person name="Montsant A."/>
            <person name="Obornik M."/>
            <person name="Parker M.S."/>
            <person name="Palenik B."/>
            <person name="Pazour G.J."/>
            <person name="Richardson P.M."/>
            <person name="Rynearson T.A."/>
            <person name="Saito M.A."/>
            <person name="Schwartz D.C."/>
            <person name="Thamatrakoln K."/>
            <person name="Valentin K."/>
            <person name="Vardi A."/>
            <person name="Wilkerson F.P."/>
            <person name="Rokhsar D.S."/>
        </authorList>
    </citation>
    <scope>NUCLEOTIDE SEQUENCE [LARGE SCALE GENOMIC DNA]</scope>
    <source>
        <strain evidence="2 3">CCMP1335</strain>
    </source>
</reference>
<dbReference type="InParanoid" id="B8CGC3"/>
<gene>
    <name evidence="2" type="ORF">THAPSDRAFT_25853</name>
</gene>
<reference evidence="2 3" key="2">
    <citation type="journal article" date="2008" name="Nature">
        <title>The Phaeodactylum genome reveals the evolutionary history of diatom genomes.</title>
        <authorList>
            <person name="Bowler C."/>
            <person name="Allen A.E."/>
            <person name="Badger J.H."/>
            <person name="Grimwood J."/>
            <person name="Jabbari K."/>
            <person name="Kuo A."/>
            <person name="Maheswari U."/>
            <person name="Martens C."/>
            <person name="Maumus F."/>
            <person name="Otillar R.P."/>
            <person name="Rayko E."/>
            <person name="Salamov A."/>
            <person name="Vandepoele K."/>
            <person name="Beszteri B."/>
            <person name="Gruber A."/>
            <person name="Heijde M."/>
            <person name="Katinka M."/>
            <person name="Mock T."/>
            <person name="Valentin K."/>
            <person name="Verret F."/>
            <person name="Berges J.A."/>
            <person name="Brownlee C."/>
            <person name="Cadoret J.P."/>
            <person name="Chiovitti A."/>
            <person name="Choi C.J."/>
            <person name="Coesel S."/>
            <person name="De Martino A."/>
            <person name="Detter J.C."/>
            <person name="Durkin C."/>
            <person name="Falciatore A."/>
            <person name="Fournet J."/>
            <person name="Haruta M."/>
            <person name="Huysman M.J."/>
            <person name="Jenkins B.D."/>
            <person name="Jiroutova K."/>
            <person name="Jorgensen R.E."/>
            <person name="Joubert Y."/>
            <person name="Kaplan A."/>
            <person name="Kroger N."/>
            <person name="Kroth P.G."/>
            <person name="La Roche J."/>
            <person name="Lindquist E."/>
            <person name="Lommer M."/>
            <person name="Martin-Jezequel V."/>
            <person name="Lopez P.J."/>
            <person name="Lucas S."/>
            <person name="Mangogna M."/>
            <person name="McGinnis K."/>
            <person name="Medlin L.K."/>
            <person name="Montsant A."/>
            <person name="Oudot-Le Secq M.P."/>
            <person name="Napoli C."/>
            <person name="Obornik M."/>
            <person name="Parker M.S."/>
            <person name="Petit J.L."/>
            <person name="Porcel B.M."/>
            <person name="Poulsen N."/>
            <person name="Robison M."/>
            <person name="Rychlewski L."/>
            <person name="Rynearson T.A."/>
            <person name="Schmutz J."/>
            <person name="Shapiro H."/>
            <person name="Siaut M."/>
            <person name="Stanley M."/>
            <person name="Sussman M.R."/>
            <person name="Taylor A.R."/>
            <person name="Vardi A."/>
            <person name="von Dassow P."/>
            <person name="Vyverman W."/>
            <person name="Willis A."/>
            <person name="Wyrwicz L.S."/>
            <person name="Rokhsar D.S."/>
            <person name="Weissenbach J."/>
            <person name="Armbrust E.V."/>
            <person name="Green B.R."/>
            <person name="Van de Peer Y."/>
            <person name="Grigoriev I.V."/>
        </authorList>
    </citation>
    <scope>NUCLEOTIDE SEQUENCE [LARGE SCALE GENOMIC DNA]</scope>
    <source>
        <strain evidence="2 3">CCMP1335</strain>
    </source>
</reference>
<evidence type="ECO:0008006" key="4">
    <source>
        <dbReference type="Google" id="ProtNLM"/>
    </source>
</evidence>
<feature type="compositionally biased region" description="Basic and acidic residues" evidence="1">
    <location>
        <begin position="539"/>
        <end position="565"/>
    </location>
</feature>
<dbReference type="GeneID" id="7442660"/>
<feature type="compositionally biased region" description="Basic and acidic residues" evidence="1">
    <location>
        <begin position="711"/>
        <end position="726"/>
    </location>
</feature>
<dbReference type="EMBL" id="CM000654">
    <property type="protein sequence ID" value="EED87544.1"/>
    <property type="molecule type" value="Genomic_DNA"/>
</dbReference>
<dbReference type="HOGENOM" id="CLU_381550_0_0_1"/>
<protein>
    <recommendedName>
        <fullName evidence="4">DUF4460 domain-containing protein</fullName>
    </recommendedName>
</protein>
<dbReference type="Proteomes" id="UP000001449">
    <property type="component" value="Chromosome 23"/>
</dbReference>
<sequence length="726" mass="82408">MRTSLLLRRRGGAPPATSDIARTSSAYSSLCPSSRRPTAMAVTATTSAAPVRCNVSFADSRWSTSHLCTSNIHNMQRRLVSSSVPTNPKSSLRKVIRPFLRACHPDAVMSNLDNINNNDDQDTVTTRGNKRPPRHPLSAQAKEVNLKAVQTLNGLIDTLEELMVRCTPPSYYSNDTSTNNDNHRSAASLPELNAKYEIEFILPSSKHIELSSQLTTTKHKRNERESLTLRSITVSFPKDLRANVRKWALTSFPDHSSLLYTDQRELQHVKRQEEEAMEVVYRLRHVAYLELVRLLTIAGMEVPSSGLDTLQRQRYQQQDAGSLGGRQRKEEGEWTLSDHFLYELGIDPTEDIRGTDDGDSSTTTSTTTQQQQQQQQYSAFFGRTTQGTAAAPPAYSHPHLRQQRQSFMNSIPWDTFRQNYDQAFLDAQADWTTSRLKLFNPNTREGKERREQLVSQICGGVRVWRNVVDGDSGDDVDEEEVDDIPEGLDVVQQLIAIRRLSLILYDNFDYLQFERMGRMWERLVIVLTPPRNRRNQHGQRKDDTENKGIGRGVGDHPGRKLNKWERRMKRRERATPPSRGRMMRVAETHYNSLKNKRDNSQRDGDTVGDDVHQSQQQQQTQQQRKSTPSINAAESGYKFSYGTRSDQGTGHVTAYIPIDFGSDELVRQLYTHLYDYFDNCCGDVGFFNYGPNRDVSVNADGVGGLDAGSRGTDDEKRNKSKSEARV</sequence>
<feature type="region of interest" description="Disordered" evidence="1">
    <location>
        <begin position="1"/>
        <end position="20"/>
    </location>
</feature>
<feature type="compositionally biased region" description="Basic and acidic residues" evidence="1">
    <location>
        <begin position="595"/>
        <end position="612"/>
    </location>
</feature>
<feature type="compositionally biased region" description="Low complexity" evidence="1">
    <location>
        <begin position="360"/>
        <end position="376"/>
    </location>
</feature>
<feature type="region of interest" description="Disordered" evidence="1">
    <location>
        <begin position="347"/>
        <end position="376"/>
    </location>
</feature>
<accession>B8CGC3</accession>
<dbReference type="OMA" id="TAYIPID"/>
<name>B8CGC3_THAPS</name>
<dbReference type="AlphaFoldDB" id="B8CGC3"/>